<organism evidence="2 3">
    <name type="scientific">Nadsonia fulvescens var. elongata DSM 6958</name>
    <dbReference type="NCBI Taxonomy" id="857566"/>
    <lineage>
        <taxon>Eukaryota</taxon>
        <taxon>Fungi</taxon>
        <taxon>Dikarya</taxon>
        <taxon>Ascomycota</taxon>
        <taxon>Saccharomycotina</taxon>
        <taxon>Dipodascomycetes</taxon>
        <taxon>Dipodascales</taxon>
        <taxon>Dipodascales incertae sedis</taxon>
        <taxon>Nadsonia</taxon>
    </lineage>
</organism>
<gene>
    <name evidence="2" type="ORF">NADFUDRAFT_81431</name>
</gene>
<dbReference type="GO" id="GO:0005763">
    <property type="term" value="C:mitochondrial small ribosomal subunit"/>
    <property type="evidence" value="ECO:0007669"/>
    <property type="project" value="TreeGrafter"/>
</dbReference>
<dbReference type="GO" id="GO:0003735">
    <property type="term" value="F:structural constituent of ribosome"/>
    <property type="evidence" value="ECO:0007669"/>
    <property type="project" value="InterPro"/>
</dbReference>
<dbReference type="InterPro" id="IPR039848">
    <property type="entry name" value="Ribosomal_mS35_mt"/>
</dbReference>
<dbReference type="PANTHER" id="PTHR13490">
    <property type="entry name" value="MITOCHONDRIAL 28S RIBOSOMAL PROTEIN S28"/>
    <property type="match status" value="1"/>
</dbReference>
<dbReference type="EMBL" id="KV454406">
    <property type="protein sequence ID" value="ODQ68478.1"/>
    <property type="molecule type" value="Genomic_DNA"/>
</dbReference>
<reference evidence="2 3" key="1">
    <citation type="journal article" date="2016" name="Proc. Natl. Acad. Sci. U.S.A.">
        <title>Comparative genomics of biotechnologically important yeasts.</title>
        <authorList>
            <person name="Riley R."/>
            <person name="Haridas S."/>
            <person name="Wolfe K.H."/>
            <person name="Lopes M.R."/>
            <person name="Hittinger C.T."/>
            <person name="Goeker M."/>
            <person name="Salamov A.A."/>
            <person name="Wisecaver J.H."/>
            <person name="Long T.M."/>
            <person name="Calvey C.H."/>
            <person name="Aerts A.L."/>
            <person name="Barry K.W."/>
            <person name="Choi C."/>
            <person name="Clum A."/>
            <person name="Coughlan A.Y."/>
            <person name="Deshpande S."/>
            <person name="Douglass A.P."/>
            <person name="Hanson S.J."/>
            <person name="Klenk H.-P."/>
            <person name="LaButti K.M."/>
            <person name="Lapidus A."/>
            <person name="Lindquist E.A."/>
            <person name="Lipzen A.M."/>
            <person name="Meier-Kolthoff J.P."/>
            <person name="Ohm R.A."/>
            <person name="Otillar R.P."/>
            <person name="Pangilinan J.L."/>
            <person name="Peng Y."/>
            <person name="Rokas A."/>
            <person name="Rosa C.A."/>
            <person name="Scheuner C."/>
            <person name="Sibirny A.A."/>
            <person name="Slot J.C."/>
            <person name="Stielow J.B."/>
            <person name="Sun H."/>
            <person name="Kurtzman C.P."/>
            <person name="Blackwell M."/>
            <person name="Grigoriev I.V."/>
            <person name="Jeffries T.W."/>
        </authorList>
    </citation>
    <scope>NUCLEOTIDE SEQUENCE [LARGE SCALE GENOMIC DNA]</scope>
    <source>
        <strain evidence="2 3">DSM 6958</strain>
    </source>
</reference>
<sequence length="352" mass="40907">MLAGKLLSTAVTRVVTPSIAATRLNLSKTINFARSNHTSSYGSDYKVPESHPIGAKPAFQFTAEEHELIKDPKKWIGKSCDQIFRLYRLRKFTLRTSWSKNDDELDALLSVCVEKNIRKDHMRIFYLQGREALNKVLPKDERLNEGWDFIKIEPALSMAYQELPTPAHQQIDYHRDVREYNRIAAYEFPQLAKYVSEYRGRKDPVDGTTKALRFKYSTFMGEKNHDGNNKVIVEFKVADIEGLNEIQSHKLKLLAGVRYDYRNDQVKIAGTMFSKPAQNKKYVSDVIDKLIAEAKVDAEKFVSVPLDKRHIMRKEAKQHKSWKNQEFPQEWLNSEFEQETTVTMNDLIRNDK</sequence>
<evidence type="ECO:0000313" key="2">
    <source>
        <dbReference type="EMBL" id="ODQ68478.1"/>
    </source>
</evidence>
<evidence type="ECO:0000259" key="1">
    <source>
        <dbReference type="Pfam" id="PF10213"/>
    </source>
</evidence>
<name>A0A1E3PT64_9ASCO</name>
<dbReference type="GO" id="GO:0032543">
    <property type="term" value="P:mitochondrial translation"/>
    <property type="evidence" value="ECO:0007669"/>
    <property type="project" value="InterPro"/>
</dbReference>
<keyword evidence="3" id="KW-1185">Reference proteome</keyword>
<dbReference type="OrthoDB" id="283424at2759"/>
<dbReference type="PANTHER" id="PTHR13490:SF0">
    <property type="entry name" value="SMALL RIBOSOMAL SUBUNIT PROTEIN MS35"/>
    <property type="match status" value="1"/>
</dbReference>
<dbReference type="AlphaFoldDB" id="A0A1E3PT64"/>
<proteinExistence type="predicted"/>
<feature type="domain" description="Small ribosomal subunit protein mS35 mitochondrial conserved" evidence="1">
    <location>
        <begin position="208"/>
        <end position="331"/>
    </location>
</feature>
<protein>
    <recommendedName>
        <fullName evidence="1">Small ribosomal subunit protein mS35 mitochondrial conserved domain-containing protein</fullName>
    </recommendedName>
</protein>
<dbReference type="Pfam" id="PF10213">
    <property type="entry name" value="MRP-S28"/>
    <property type="match status" value="1"/>
</dbReference>
<evidence type="ECO:0000313" key="3">
    <source>
        <dbReference type="Proteomes" id="UP000095009"/>
    </source>
</evidence>
<accession>A0A1E3PT64</accession>
<dbReference type="STRING" id="857566.A0A1E3PT64"/>
<dbReference type="InterPro" id="IPR019349">
    <property type="entry name" value="Ribosomal_mS35_mit"/>
</dbReference>
<dbReference type="Proteomes" id="UP000095009">
    <property type="component" value="Unassembled WGS sequence"/>
</dbReference>